<proteinExistence type="predicted"/>
<gene>
    <name evidence="3" type="ORF">GCM10010302_26700</name>
</gene>
<keyword evidence="2" id="KW-0472">Membrane</keyword>
<evidence type="ECO:0000256" key="2">
    <source>
        <dbReference type="SAM" id="Phobius"/>
    </source>
</evidence>
<name>A0ABP3EZK7_9ACTN</name>
<keyword evidence="2" id="KW-1133">Transmembrane helix</keyword>
<sequence length="80" mass="8878">MAWCYRCGTCDTTWGWMTKEDANGVRARHREQRHDGGAPGQEEFTSDAQSATDNPIALLITGALFTFGALAWIWQQITGT</sequence>
<dbReference type="RefSeq" id="WP_344157684.1">
    <property type="nucleotide sequence ID" value="NZ_BAAABV010000015.1"/>
</dbReference>
<feature type="region of interest" description="Disordered" evidence="1">
    <location>
        <begin position="29"/>
        <end position="49"/>
    </location>
</feature>
<comment type="caution">
    <text evidence="3">The sequence shown here is derived from an EMBL/GenBank/DDBJ whole genome shotgun (WGS) entry which is preliminary data.</text>
</comment>
<accession>A0ABP3EZK7</accession>
<evidence type="ECO:0000256" key="1">
    <source>
        <dbReference type="SAM" id="MobiDB-lite"/>
    </source>
</evidence>
<organism evidence="3 4">
    <name type="scientific">Streptomyces polychromogenes</name>
    <dbReference type="NCBI Taxonomy" id="67342"/>
    <lineage>
        <taxon>Bacteria</taxon>
        <taxon>Bacillati</taxon>
        <taxon>Actinomycetota</taxon>
        <taxon>Actinomycetes</taxon>
        <taxon>Kitasatosporales</taxon>
        <taxon>Streptomycetaceae</taxon>
        <taxon>Streptomyces</taxon>
    </lineage>
</organism>
<keyword evidence="2" id="KW-0812">Transmembrane</keyword>
<evidence type="ECO:0000313" key="4">
    <source>
        <dbReference type="Proteomes" id="UP001501867"/>
    </source>
</evidence>
<keyword evidence="4" id="KW-1185">Reference proteome</keyword>
<dbReference type="Proteomes" id="UP001501867">
    <property type="component" value="Unassembled WGS sequence"/>
</dbReference>
<dbReference type="EMBL" id="BAAABV010000015">
    <property type="protein sequence ID" value="GAA0286996.1"/>
    <property type="molecule type" value="Genomic_DNA"/>
</dbReference>
<protein>
    <submittedName>
        <fullName evidence="3">Uncharacterized protein</fullName>
    </submittedName>
</protein>
<reference evidence="4" key="1">
    <citation type="journal article" date="2019" name="Int. J. Syst. Evol. Microbiol.">
        <title>The Global Catalogue of Microorganisms (GCM) 10K type strain sequencing project: providing services to taxonomists for standard genome sequencing and annotation.</title>
        <authorList>
            <consortium name="The Broad Institute Genomics Platform"/>
            <consortium name="The Broad Institute Genome Sequencing Center for Infectious Disease"/>
            <person name="Wu L."/>
            <person name="Ma J."/>
        </authorList>
    </citation>
    <scope>NUCLEOTIDE SEQUENCE [LARGE SCALE GENOMIC DNA]</scope>
    <source>
        <strain evidence="4">JCM 4505</strain>
    </source>
</reference>
<feature type="transmembrane region" description="Helical" evidence="2">
    <location>
        <begin position="56"/>
        <end position="74"/>
    </location>
</feature>
<evidence type="ECO:0000313" key="3">
    <source>
        <dbReference type="EMBL" id="GAA0286996.1"/>
    </source>
</evidence>